<dbReference type="InterPro" id="IPR001708">
    <property type="entry name" value="YidC/ALB3/OXA1/COX18"/>
</dbReference>
<dbReference type="NCBIfam" id="TIGR03592">
    <property type="entry name" value="yidC_oxa1_cterm"/>
    <property type="match status" value="1"/>
</dbReference>
<dbReference type="GO" id="GO:0015031">
    <property type="term" value="P:protein transport"/>
    <property type="evidence" value="ECO:0007669"/>
    <property type="project" value="UniProtKB-KW"/>
</dbReference>
<evidence type="ECO:0000256" key="8">
    <source>
        <dbReference type="ARBA" id="ARBA00023186"/>
    </source>
</evidence>
<evidence type="ECO:0000256" key="1">
    <source>
        <dbReference type="ARBA" id="ARBA00004651"/>
    </source>
</evidence>
<keyword evidence="8" id="KW-0143">Chaperone</keyword>
<feature type="transmembrane region" description="Helical" evidence="10">
    <location>
        <begin position="26"/>
        <end position="44"/>
    </location>
</feature>
<keyword evidence="2" id="KW-0813">Transport</keyword>
<proteinExistence type="inferred from homology"/>
<dbReference type="InterPro" id="IPR047196">
    <property type="entry name" value="YidC_ALB_C"/>
</dbReference>
<evidence type="ECO:0000256" key="10">
    <source>
        <dbReference type="SAM" id="Phobius"/>
    </source>
</evidence>
<evidence type="ECO:0000256" key="6">
    <source>
        <dbReference type="ARBA" id="ARBA00022989"/>
    </source>
</evidence>
<evidence type="ECO:0000256" key="2">
    <source>
        <dbReference type="ARBA" id="ARBA00022448"/>
    </source>
</evidence>
<reference evidence="12 13" key="1">
    <citation type="journal article" date="2017" name="ISME J.">
        <title>Energy and carbon metabolisms in a deep terrestrial subsurface fluid microbial community.</title>
        <authorList>
            <person name="Momper L."/>
            <person name="Jungbluth S.P."/>
            <person name="Lee M.D."/>
            <person name="Amend J.P."/>
        </authorList>
    </citation>
    <scope>NUCLEOTIDE SEQUENCE [LARGE SCALE GENOMIC DNA]</scope>
    <source>
        <strain evidence="12">SURF_29</strain>
    </source>
</reference>
<organism evidence="12 13">
    <name type="scientific">candidate division WS5 bacterium</name>
    <dbReference type="NCBI Taxonomy" id="2093353"/>
    <lineage>
        <taxon>Bacteria</taxon>
        <taxon>candidate division WS5</taxon>
    </lineage>
</organism>
<keyword evidence="4 9" id="KW-0812">Transmembrane</keyword>
<comment type="subcellular location">
    <subcellularLocation>
        <location evidence="1">Cell membrane</location>
        <topology evidence="1">Multi-pass membrane protein</topology>
    </subcellularLocation>
    <subcellularLocation>
        <location evidence="9">Membrane</location>
        <topology evidence="9">Multi-pass membrane protein</topology>
    </subcellularLocation>
</comment>
<evidence type="ECO:0000256" key="7">
    <source>
        <dbReference type="ARBA" id="ARBA00023136"/>
    </source>
</evidence>
<evidence type="ECO:0000256" key="5">
    <source>
        <dbReference type="ARBA" id="ARBA00022927"/>
    </source>
</evidence>
<comment type="similarity">
    <text evidence="9">Belongs to the OXA1/ALB3/YidC family.</text>
</comment>
<dbReference type="CDD" id="cd20070">
    <property type="entry name" value="5TM_YidC_Alb3"/>
    <property type="match status" value="1"/>
</dbReference>
<gene>
    <name evidence="12" type="ORF">C4544_00120</name>
</gene>
<dbReference type="PANTHER" id="PTHR12428:SF65">
    <property type="entry name" value="CYTOCHROME C OXIDASE ASSEMBLY PROTEIN COX18, MITOCHONDRIAL"/>
    <property type="match status" value="1"/>
</dbReference>
<dbReference type="GO" id="GO:0005886">
    <property type="term" value="C:plasma membrane"/>
    <property type="evidence" value="ECO:0007669"/>
    <property type="project" value="UniProtKB-SubCell"/>
</dbReference>
<comment type="caution">
    <text evidence="12">The sequence shown here is derived from an EMBL/GenBank/DDBJ whole genome shotgun (WGS) entry which is preliminary data.</text>
</comment>
<protein>
    <submittedName>
        <fullName evidence="12">Protein translocase component YidC</fullName>
    </submittedName>
</protein>
<dbReference type="AlphaFoldDB" id="A0A419DGP7"/>
<evidence type="ECO:0000313" key="13">
    <source>
        <dbReference type="Proteomes" id="UP000285655"/>
    </source>
</evidence>
<sequence length="263" mass="29384">MFNTLIVQPLLNLLFFLYSVMPSQDFGLAVIAITVVVRAILWPLSAKALHSQKALKALQPEIDKIKKKHKGNPQALQKAMTELYKEKEINPFSSCLPTLLQLPILIGLYFVFIKFKDPDFIQLTDPSKGILTQLYGFVKNLSPVQDVINAGGSLHTTFLGIVDLAKPNAVLAVLAGAVQLAQTKLMTPSTPQDPSQKMMTRMVYVFPLITIFISLSLPSALPLYWTTSTAIAAFQQWLIMHKEVSLFEHVKNQKSKFKDKNSK</sequence>
<evidence type="ECO:0000259" key="11">
    <source>
        <dbReference type="Pfam" id="PF02096"/>
    </source>
</evidence>
<feature type="domain" description="Membrane insertase YidC/Oxa/ALB C-terminal" evidence="11">
    <location>
        <begin position="26"/>
        <end position="240"/>
    </location>
</feature>
<dbReference type="PANTHER" id="PTHR12428">
    <property type="entry name" value="OXA1"/>
    <property type="match status" value="1"/>
</dbReference>
<keyword evidence="3" id="KW-1003">Cell membrane</keyword>
<name>A0A419DGP7_9BACT</name>
<keyword evidence="7 10" id="KW-0472">Membrane</keyword>
<dbReference type="GO" id="GO:0051205">
    <property type="term" value="P:protein insertion into membrane"/>
    <property type="evidence" value="ECO:0007669"/>
    <property type="project" value="TreeGrafter"/>
</dbReference>
<keyword evidence="5" id="KW-0653">Protein transport</keyword>
<dbReference type="InterPro" id="IPR028055">
    <property type="entry name" value="YidC/Oxa/ALB_C"/>
</dbReference>
<evidence type="ECO:0000256" key="4">
    <source>
        <dbReference type="ARBA" id="ARBA00022692"/>
    </source>
</evidence>
<evidence type="ECO:0000256" key="3">
    <source>
        <dbReference type="ARBA" id="ARBA00022475"/>
    </source>
</evidence>
<dbReference type="GO" id="GO:0032977">
    <property type="term" value="F:membrane insertase activity"/>
    <property type="evidence" value="ECO:0007669"/>
    <property type="project" value="InterPro"/>
</dbReference>
<evidence type="ECO:0000313" key="12">
    <source>
        <dbReference type="EMBL" id="RJO62248.1"/>
    </source>
</evidence>
<evidence type="ECO:0000256" key="9">
    <source>
        <dbReference type="RuleBase" id="RU003945"/>
    </source>
</evidence>
<dbReference type="Proteomes" id="UP000285655">
    <property type="component" value="Unassembled WGS sequence"/>
</dbReference>
<dbReference type="EMBL" id="QZJW01000002">
    <property type="protein sequence ID" value="RJO62248.1"/>
    <property type="molecule type" value="Genomic_DNA"/>
</dbReference>
<feature type="transmembrane region" description="Helical" evidence="10">
    <location>
        <begin position="203"/>
        <end position="225"/>
    </location>
</feature>
<dbReference type="Pfam" id="PF02096">
    <property type="entry name" value="60KD_IMP"/>
    <property type="match status" value="1"/>
</dbReference>
<keyword evidence="6 10" id="KW-1133">Transmembrane helix</keyword>
<accession>A0A419DGP7</accession>